<accession>A0A9P5TBQ7</accession>
<gene>
    <name evidence="1" type="ORF">DFH94DRAFT_725095</name>
</gene>
<protein>
    <submittedName>
        <fullName evidence="1">Uncharacterized protein</fullName>
    </submittedName>
</protein>
<dbReference type="EMBL" id="WHVB01000004">
    <property type="protein sequence ID" value="KAF8483889.1"/>
    <property type="molecule type" value="Genomic_DNA"/>
</dbReference>
<reference evidence="1" key="1">
    <citation type="submission" date="2019-10" db="EMBL/GenBank/DDBJ databases">
        <authorList>
            <consortium name="DOE Joint Genome Institute"/>
            <person name="Kuo A."/>
            <person name="Miyauchi S."/>
            <person name="Kiss E."/>
            <person name="Drula E."/>
            <person name="Kohler A."/>
            <person name="Sanchez-Garcia M."/>
            <person name="Andreopoulos B."/>
            <person name="Barry K.W."/>
            <person name="Bonito G."/>
            <person name="Buee M."/>
            <person name="Carver A."/>
            <person name="Chen C."/>
            <person name="Cichocki N."/>
            <person name="Clum A."/>
            <person name="Culley D."/>
            <person name="Crous P.W."/>
            <person name="Fauchery L."/>
            <person name="Girlanda M."/>
            <person name="Hayes R."/>
            <person name="Keri Z."/>
            <person name="LaButti K."/>
            <person name="Lipzen A."/>
            <person name="Lombard V."/>
            <person name="Magnuson J."/>
            <person name="Maillard F."/>
            <person name="Morin E."/>
            <person name="Murat C."/>
            <person name="Nolan M."/>
            <person name="Ohm R."/>
            <person name="Pangilinan J."/>
            <person name="Pereira M."/>
            <person name="Perotto S."/>
            <person name="Peter M."/>
            <person name="Riley R."/>
            <person name="Sitrit Y."/>
            <person name="Stielow B."/>
            <person name="Szollosi G."/>
            <person name="Zifcakova L."/>
            <person name="Stursova M."/>
            <person name="Spatafora J.W."/>
            <person name="Tedersoo L."/>
            <person name="Vaario L.-M."/>
            <person name="Yamada A."/>
            <person name="Yan M."/>
            <person name="Wang P."/>
            <person name="Xu J."/>
            <person name="Bruns T."/>
            <person name="Baldrian P."/>
            <person name="Vilgalys R."/>
            <person name="Henrissat B."/>
            <person name="Grigoriev I.V."/>
            <person name="Hibbett D."/>
            <person name="Nagy L.G."/>
            <person name="Martin F.M."/>
        </authorList>
    </citation>
    <scope>NUCLEOTIDE SEQUENCE</scope>
    <source>
        <strain evidence="1">Prilba</strain>
    </source>
</reference>
<organism evidence="1 2">
    <name type="scientific">Russula ochroleuca</name>
    <dbReference type="NCBI Taxonomy" id="152965"/>
    <lineage>
        <taxon>Eukaryota</taxon>
        <taxon>Fungi</taxon>
        <taxon>Dikarya</taxon>
        <taxon>Basidiomycota</taxon>
        <taxon>Agaricomycotina</taxon>
        <taxon>Agaricomycetes</taxon>
        <taxon>Russulales</taxon>
        <taxon>Russulaceae</taxon>
        <taxon>Russula</taxon>
    </lineage>
</organism>
<dbReference type="Proteomes" id="UP000759537">
    <property type="component" value="Unassembled WGS sequence"/>
</dbReference>
<name>A0A9P5TBQ7_9AGAM</name>
<dbReference type="OrthoDB" id="440424at2759"/>
<evidence type="ECO:0000313" key="1">
    <source>
        <dbReference type="EMBL" id="KAF8483889.1"/>
    </source>
</evidence>
<comment type="caution">
    <text evidence="1">The sequence shown here is derived from an EMBL/GenBank/DDBJ whole genome shotgun (WGS) entry which is preliminary data.</text>
</comment>
<dbReference type="AlphaFoldDB" id="A0A9P5TBQ7"/>
<evidence type="ECO:0000313" key="2">
    <source>
        <dbReference type="Proteomes" id="UP000759537"/>
    </source>
</evidence>
<reference evidence="1" key="2">
    <citation type="journal article" date="2020" name="Nat. Commun.">
        <title>Large-scale genome sequencing of mycorrhizal fungi provides insights into the early evolution of symbiotic traits.</title>
        <authorList>
            <person name="Miyauchi S."/>
            <person name="Kiss E."/>
            <person name="Kuo A."/>
            <person name="Drula E."/>
            <person name="Kohler A."/>
            <person name="Sanchez-Garcia M."/>
            <person name="Morin E."/>
            <person name="Andreopoulos B."/>
            <person name="Barry K.W."/>
            <person name="Bonito G."/>
            <person name="Buee M."/>
            <person name="Carver A."/>
            <person name="Chen C."/>
            <person name="Cichocki N."/>
            <person name="Clum A."/>
            <person name="Culley D."/>
            <person name="Crous P.W."/>
            <person name="Fauchery L."/>
            <person name="Girlanda M."/>
            <person name="Hayes R.D."/>
            <person name="Keri Z."/>
            <person name="LaButti K."/>
            <person name="Lipzen A."/>
            <person name="Lombard V."/>
            <person name="Magnuson J."/>
            <person name="Maillard F."/>
            <person name="Murat C."/>
            <person name="Nolan M."/>
            <person name="Ohm R.A."/>
            <person name="Pangilinan J."/>
            <person name="Pereira M.F."/>
            <person name="Perotto S."/>
            <person name="Peter M."/>
            <person name="Pfister S."/>
            <person name="Riley R."/>
            <person name="Sitrit Y."/>
            <person name="Stielow J.B."/>
            <person name="Szollosi G."/>
            <person name="Zifcakova L."/>
            <person name="Stursova M."/>
            <person name="Spatafora J.W."/>
            <person name="Tedersoo L."/>
            <person name="Vaario L.M."/>
            <person name="Yamada A."/>
            <person name="Yan M."/>
            <person name="Wang P."/>
            <person name="Xu J."/>
            <person name="Bruns T."/>
            <person name="Baldrian P."/>
            <person name="Vilgalys R."/>
            <person name="Dunand C."/>
            <person name="Henrissat B."/>
            <person name="Grigoriev I.V."/>
            <person name="Hibbett D."/>
            <person name="Nagy L.G."/>
            <person name="Martin F.M."/>
        </authorList>
    </citation>
    <scope>NUCLEOTIDE SEQUENCE</scope>
    <source>
        <strain evidence="1">Prilba</strain>
    </source>
</reference>
<keyword evidence="2" id="KW-1185">Reference proteome</keyword>
<sequence length="54" mass="5065">MGRIALGAVGAVTPLLLGVVGFSAAGPVAGSIAAGFQAGIVNIVAGSSFARPRA</sequence>
<proteinExistence type="predicted"/>
<dbReference type="InterPro" id="IPR038213">
    <property type="entry name" value="IFI6/IFI27-like_sf"/>
</dbReference>
<dbReference type="Gene3D" id="6.10.110.10">
    <property type="match status" value="1"/>
</dbReference>